<proteinExistence type="predicted"/>
<dbReference type="EMBL" id="PFAO01000050">
    <property type="protein sequence ID" value="PIT95041.1"/>
    <property type="molecule type" value="Genomic_DNA"/>
</dbReference>
<dbReference type="AlphaFoldDB" id="A0A2M6WQG5"/>
<protein>
    <submittedName>
        <fullName evidence="1">Uncharacterized protein</fullName>
    </submittedName>
</protein>
<organism evidence="1 2">
    <name type="scientific">Candidatus Falkowbacteria bacterium CG10_big_fil_rev_8_21_14_0_10_38_22</name>
    <dbReference type="NCBI Taxonomy" id="1974564"/>
    <lineage>
        <taxon>Bacteria</taxon>
        <taxon>Candidatus Falkowiibacteriota</taxon>
    </lineage>
</organism>
<gene>
    <name evidence="1" type="ORF">COT96_02090</name>
</gene>
<comment type="caution">
    <text evidence="1">The sequence shown here is derived from an EMBL/GenBank/DDBJ whole genome shotgun (WGS) entry which is preliminary data.</text>
</comment>
<evidence type="ECO:0000313" key="1">
    <source>
        <dbReference type="EMBL" id="PIT95041.1"/>
    </source>
</evidence>
<sequence length="173" mass="19075">MADDKKVDIRIVNSLDKQAAAIKKALELPRQIPVTPEKEKAVEQAPADKEAAPVKLEQLEGAKIGAGISVFGVSGGLTSQQKQRQKQIEQVLASGLEQIYIAMPEEKQRQFKLAGEQTAALINRLLAKAKVKINAIIKLIKKWLSLIPGVNKYFLEQEAKIKADEIIKIKNNS</sequence>
<evidence type="ECO:0000313" key="2">
    <source>
        <dbReference type="Proteomes" id="UP000228964"/>
    </source>
</evidence>
<name>A0A2M6WQG5_9BACT</name>
<dbReference type="Proteomes" id="UP000228964">
    <property type="component" value="Unassembled WGS sequence"/>
</dbReference>
<accession>A0A2M6WQG5</accession>
<reference evidence="2" key="1">
    <citation type="submission" date="2017-09" db="EMBL/GenBank/DDBJ databases">
        <title>Depth-based differentiation of microbial function through sediment-hosted aquifers and enrichment of novel symbionts in the deep terrestrial subsurface.</title>
        <authorList>
            <person name="Probst A.J."/>
            <person name="Ladd B."/>
            <person name="Jarett J.K."/>
            <person name="Geller-Mcgrath D.E."/>
            <person name="Sieber C.M.K."/>
            <person name="Emerson J.B."/>
            <person name="Anantharaman K."/>
            <person name="Thomas B.C."/>
            <person name="Malmstrom R."/>
            <person name="Stieglmeier M."/>
            <person name="Klingl A."/>
            <person name="Woyke T."/>
            <person name="Ryan C.M."/>
            <person name="Banfield J.F."/>
        </authorList>
    </citation>
    <scope>NUCLEOTIDE SEQUENCE [LARGE SCALE GENOMIC DNA]</scope>
</reference>